<accession>K9EEV2</accession>
<dbReference type="Proteomes" id="UP000009875">
    <property type="component" value="Unassembled WGS sequence"/>
</dbReference>
<dbReference type="HOGENOM" id="CLU_056221_4_0_9"/>
<proteinExistence type="predicted"/>
<dbReference type="PATRIC" id="fig|883081.3.peg.98"/>
<dbReference type="OrthoDB" id="9787572at2"/>
<dbReference type="AlphaFoldDB" id="K9EEV2"/>
<dbReference type="InterPro" id="IPR010021">
    <property type="entry name" value="PGPP1/Gep4"/>
</dbReference>
<evidence type="ECO:0000313" key="1">
    <source>
        <dbReference type="EMBL" id="EKU94366.1"/>
    </source>
</evidence>
<keyword evidence="2" id="KW-1185">Reference proteome</keyword>
<dbReference type="Pfam" id="PF00702">
    <property type="entry name" value="Hydrolase"/>
    <property type="match status" value="1"/>
</dbReference>
<comment type="caution">
    <text evidence="1">The sequence shown here is derived from an EMBL/GenBank/DDBJ whole genome shotgun (WGS) entry which is preliminary data.</text>
</comment>
<dbReference type="STRING" id="883081.HMPREF9698_00094"/>
<dbReference type="RefSeq" id="WP_003776219.1">
    <property type="nucleotide sequence ID" value="NZ_JH992957.1"/>
</dbReference>
<dbReference type="InterPro" id="IPR023214">
    <property type="entry name" value="HAD_sf"/>
</dbReference>
<dbReference type="InterPro" id="IPR036412">
    <property type="entry name" value="HAD-like_sf"/>
</dbReference>
<dbReference type="InterPro" id="IPR006549">
    <property type="entry name" value="HAD-SF_hydro_IIIA"/>
</dbReference>
<dbReference type="eggNOG" id="COG2179">
    <property type="taxonomic scope" value="Bacteria"/>
</dbReference>
<dbReference type="SUPFAM" id="SSF56784">
    <property type="entry name" value="HAD-like"/>
    <property type="match status" value="1"/>
</dbReference>
<reference evidence="1 2" key="1">
    <citation type="submission" date="2012-09" db="EMBL/GenBank/DDBJ databases">
        <title>The Genome Sequence of Alloiococcus otitis ATCC 51267.</title>
        <authorList>
            <consortium name="The Broad Institute Genome Sequencing Platform"/>
            <person name="Earl A."/>
            <person name="Ward D."/>
            <person name="Feldgarden M."/>
            <person name="Gevers D."/>
            <person name="Huys G."/>
            <person name="Walker B."/>
            <person name="Young S.K."/>
            <person name="Zeng Q."/>
            <person name="Gargeya S."/>
            <person name="Fitzgerald M."/>
            <person name="Haas B."/>
            <person name="Abouelleil A."/>
            <person name="Alvarado L."/>
            <person name="Arachchi H.M."/>
            <person name="Berlin A.M."/>
            <person name="Chapman S.B."/>
            <person name="Goldberg J."/>
            <person name="Griggs A."/>
            <person name="Gujja S."/>
            <person name="Hansen M."/>
            <person name="Howarth C."/>
            <person name="Imamovic A."/>
            <person name="Larimer J."/>
            <person name="McCowen C."/>
            <person name="Montmayeur A."/>
            <person name="Murphy C."/>
            <person name="Neiman D."/>
            <person name="Pearson M."/>
            <person name="Priest M."/>
            <person name="Roberts A."/>
            <person name="Saif S."/>
            <person name="Shea T."/>
            <person name="Sisk P."/>
            <person name="Sykes S."/>
            <person name="Wortman J."/>
            <person name="Nusbaum C."/>
            <person name="Birren B."/>
        </authorList>
    </citation>
    <scope>NUCLEOTIDE SEQUENCE [LARGE SCALE GENOMIC DNA]</scope>
    <source>
        <strain evidence="1 2">ATCC 51267</strain>
    </source>
</reference>
<dbReference type="NCBIfam" id="TIGR01662">
    <property type="entry name" value="HAD-SF-IIIA"/>
    <property type="match status" value="1"/>
</dbReference>
<protein>
    <submittedName>
        <fullName evidence="1">HAD phosphatase, family IIIA</fullName>
    </submittedName>
</protein>
<organism evidence="1 2">
    <name type="scientific">Alloiococcus otitis ATCC 51267</name>
    <dbReference type="NCBI Taxonomy" id="883081"/>
    <lineage>
        <taxon>Bacteria</taxon>
        <taxon>Bacillati</taxon>
        <taxon>Bacillota</taxon>
        <taxon>Bacilli</taxon>
        <taxon>Lactobacillales</taxon>
        <taxon>Carnobacteriaceae</taxon>
        <taxon>Alloiococcus</taxon>
    </lineage>
</organism>
<dbReference type="GO" id="GO:0008962">
    <property type="term" value="F:phosphatidylglycerophosphatase activity"/>
    <property type="evidence" value="ECO:0007669"/>
    <property type="project" value="InterPro"/>
</dbReference>
<gene>
    <name evidence="1" type="ORF">HMPREF9698_00094</name>
</gene>
<evidence type="ECO:0000313" key="2">
    <source>
        <dbReference type="Proteomes" id="UP000009875"/>
    </source>
</evidence>
<name>K9EEV2_9LACT</name>
<dbReference type="NCBIfam" id="TIGR01668">
    <property type="entry name" value="YqeG_hyp_ppase"/>
    <property type="match status" value="1"/>
</dbReference>
<dbReference type="EMBL" id="AGXA01000002">
    <property type="protein sequence ID" value="EKU94366.1"/>
    <property type="molecule type" value="Genomic_DNA"/>
</dbReference>
<sequence>MLSLFKPTYMVESVYNIEPSEFIKRGKKVVFADLDNTLIAWNHPKATQELINWLDQLNDFGIQVIVLSNNNKDRVEKAVAHTGVTHIPSAFKPCKKGFEKAFSLVNQPKENIIMVGDQVITDIVGANRFKIDSVLVKPILASDAWNTKFNRLIEYNILKLVVKYNPDMEWKDSLDDHLKK</sequence>
<dbReference type="Gene3D" id="3.40.50.1000">
    <property type="entry name" value="HAD superfamily/HAD-like"/>
    <property type="match status" value="1"/>
</dbReference>